<sequence>MLLHTNLGSQYTSQEFTQYVQSHGILHSLSRKGYSYDNARIESLHVNLKKEEVYHHVQYIDYRFTKLALFQFI</sequence>
<dbReference type="PANTHER" id="PTHR46889">
    <property type="entry name" value="TRANSPOSASE INSF FOR INSERTION SEQUENCE IS3B-RELATED"/>
    <property type="match status" value="1"/>
</dbReference>
<comment type="caution">
    <text evidence="2">The sequence shown here is derived from an EMBL/GenBank/DDBJ whole genome shotgun (WGS) entry which is preliminary data.</text>
</comment>
<evidence type="ECO:0000259" key="1">
    <source>
        <dbReference type="PROSITE" id="PS50994"/>
    </source>
</evidence>
<dbReference type="InterPro" id="IPR012337">
    <property type="entry name" value="RNaseH-like_sf"/>
</dbReference>
<dbReference type="InterPro" id="IPR001584">
    <property type="entry name" value="Integrase_cat-core"/>
</dbReference>
<dbReference type="PROSITE" id="PS50994">
    <property type="entry name" value="INTEGRASE"/>
    <property type="match status" value="1"/>
</dbReference>
<dbReference type="SUPFAM" id="SSF53098">
    <property type="entry name" value="Ribonuclease H-like"/>
    <property type="match status" value="1"/>
</dbReference>
<dbReference type="GO" id="GO:0003676">
    <property type="term" value="F:nucleic acid binding"/>
    <property type="evidence" value="ECO:0007669"/>
    <property type="project" value="InterPro"/>
</dbReference>
<feature type="domain" description="Integrase catalytic" evidence="1">
    <location>
        <begin position="1"/>
        <end position="73"/>
    </location>
</feature>
<protein>
    <recommendedName>
        <fullName evidence="1">Integrase catalytic domain-containing protein</fullName>
    </recommendedName>
</protein>
<dbReference type="Gene3D" id="3.30.420.10">
    <property type="entry name" value="Ribonuclease H-like superfamily/Ribonuclease H"/>
    <property type="match status" value="1"/>
</dbReference>
<organism evidence="2 3">
    <name type="scientific">Geobacillus stearothermophilus</name>
    <name type="common">Bacillus stearothermophilus</name>
    <dbReference type="NCBI Taxonomy" id="1422"/>
    <lineage>
        <taxon>Bacteria</taxon>
        <taxon>Bacillati</taxon>
        <taxon>Bacillota</taxon>
        <taxon>Bacilli</taxon>
        <taxon>Bacillales</taxon>
        <taxon>Anoxybacillaceae</taxon>
        <taxon>Geobacillus</taxon>
    </lineage>
</organism>
<proteinExistence type="predicted"/>
<accession>A0A150MT00</accession>
<reference evidence="2 3" key="1">
    <citation type="submission" date="2016-01" db="EMBL/GenBank/DDBJ databases">
        <title>Draft Genome Sequences of Seven Thermophilic Sporeformers Isolated from Foods.</title>
        <authorList>
            <person name="Berendsen E.M."/>
            <person name="Wells-Bennik M.H."/>
            <person name="Krawcyk A.O."/>
            <person name="De Jong A."/>
            <person name="Holsappel S."/>
            <person name="Eijlander R.T."/>
            <person name="Kuipers O.P."/>
        </authorList>
    </citation>
    <scope>NUCLEOTIDE SEQUENCE [LARGE SCALE GENOMIC DNA]</scope>
    <source>
        <strain evidence="2 3">B4109</strain>
    </source>
</reference>
<dbReference type="AlphaFoldDB" id="A0A150MT00"/>
<dbReference type="GO" id="GO:0015074">
    <property type="term" value="P:DNA integration"/>
    <property type="evidence" value="ECO:0007669"/>
    <property type="project" value="InterPro"/>
</dbReference>
<dbReference type="InterPro" id="IPR050900">
    <property type="entry name" value="Transposase_IS3/IS150/IS904"/>
</dbReference>
<evidence type="ECO:0000313" key="2">
    <source>
        <dbReference type="EMBL" id="KYD27549.1"/>
    </source>
</evidence>
<dbReference type="Proteomes" id="UP000075424">
    <property type="component" value="Unassembled WGS sequence"/>
</dbReference>
<gene>
    <name evidence="2" type="ORF">B4109_3111</name>
</gene>
<dbReference type="PANTHER" id="PTHR46889:SF4">
    <property type="entry name" value="TRANSPOSASE INSO FOR INSERTION SEQUENCE ELEMENT IS911B-RELATED"/>
    <property type="match status" value="1"/>
</dbReference>
<dbReference type="EMBL" id="LQYV01000043">
    <property type="protein sequence ID" value="KYD27549.1"/>
    <property type="molecule type" value="Genomic_DNA"/>
</dbReference>
<dbReference type="PATRIC" id="fig|1422.18.peg.2889"/>
<name>A0A150MT00_GEOSE</name>
<dbReference type="InterPro" id="IPR036397">
    <property type="entry name" value="RNaseH_sf"/>
</dbReference>
<evidence type="ECO:0000313" key="3">
    <source>
        <dbReference type="Proteomes" id="UP000075424"/>
    </source>
</evidence>